<feature type="compositionally biased region" description="Polar residues" evidence="1">
    <location>
        <begin position="396"/>
        <end position="408"/>
    </location>
</feature>
<organism evidence="2 3">
    <name type="scientific">Sistotremastrum suecicum HHB10207 ss-3</name>
    <dbReference type="NCBI Taxonomy" id="1314776"/>
    <lineage>
        <taxon>Eukaryota</taxon>
        <taxon>Fungi</taxon>
        <taxon>Dikarya</taxon>
        <taxon>Basidiomycota</taxon>
        <taxon>Agaricomycotina</taxon>
        <taxon>Agaricomycetes</taxon>
        <taxon>Sistotremastrales</taxon>
        <taxon>Sistotremastraceae</taxon>
        <taxon>Sistotremastrum</taxon>
    </lineage>
</organism>
<evidence type="ECO:0000313" key="3">
    <source>
        <dbReference type="Proteomes" id="UP000076798"/>
    </source>
</evidence>
<keyword evidence="3" id="KW-1185">Reference proteome</keyword>
<feature type="region of interest" description="Disordered" evidence="1">
    <location>
        <begin position="149"/>
        <end position="182"/>
    </location>
</feature>
<proteinExistence type="predicted"/>
<feature type="compositionally biased region" description="Polar residues" evidence="1">
    <location>
        <begin position="456"/>
        <end position="473"/>
    </location>
</feature>
<feature type="region of interest" description="Disordered" evidence="1">
    <location>
        <begin position="520"/>
        <end position="558"/>
    </location>
</feature>
<reference evidence="2 3" key="1">
    <citation type="journal article" date="2016" name="Mol. Biol. Evol.">
        <title>Comparative Genomics of Early-Diverging Mushroom-Forming Fungi Provides Insights into the Origins of Lignocellulose Decay Capabilities.</title>
        <authorList>
            <person name="Nagy L.G."/>
            <person name="Riley R."/>
            <person name="Tritt A."/>
            <person name="Adam C."/>
            <person name="Daum C."/>
            <person name="Floudas D."/>
            <person name="Sun H."/>
            <person name="Yadav J.S."/>
            <person name="Pangilinan J."/>
            <person name="Larsson K.H."/>
            <person name="Matsuura K."/>
            <person name="Barry K."/>
            <person name="Labutti K."/>
            <person name="Kuo R."/>
            <person name="Ohm R.A."/>
            <person name="Bhattacharya S.S."/>
            <person name="Shirouzu T."/>
            <person name="Yoshinaga Y."/>
            <person name="Martin F.M."/>
            <person name="Grigoriev I.V."/>
            <person name="Hibbett D.S."/>
        </authorList>
    </citation>
    <scope>NUCLEOTIDE SEQUENCE [LARGE SCALE GENOMIC DNA]</scope>
    <source>
        <strain evidence="2 3">HHB10207 ss-3</strain>
    </source>
</reference>
<evidence type="ECO:0000256" key="1">
    <source>
        <dbReference type="SAM" id="MobiDB-lite"/>
    </source>
</evidence>
<accession>A0A165YZI6</accession>
<dbReference type="Proteomes" id="UP000076798">
    <property type="component" value="Unassembled WGS sequence"/>
</dbReference>
<feature type="compositionally biased region" description="Low complexity" evidence="1">
    <location>
        <begin position="422"/>
        <end position="449"/>
    </location>
</feature>
<feature type="region of interest" description="Disordered" evidence="1">
    <location>
        <begin position="313"/>
        <end position="495"/>
    </location>
</feature>
<protein>
    <submittedName>
        <fullName evidence="2">Uncharacterized protein</fullName>
    </submittedName>
</protein>
<dbReference type="AlphaFoldDB" id="A0A165YZI6"/>
<feature type="non-terminal residue" evidence="2">
    <location>
        <position position="624"/>
    </location>
</feature>
<feature type="region of interest" description="Disordered" evidence="1">
    <location>
        <begin position="66"/>
        <end position="104"/>
    </location>
</feature>
<dbReference type="EMBL" id="KV428220">
    <property type="protein sequence ID" value="KZT33773.1"/>
    <property type="molecule type" value="Genomic_DNA"/>
</dbReference>
<name>A0A165YZI6_9AGAM</name>
<sequence>MKKDVNADFSQYEDDDISFCRRKHCPGGQVEIAVNEALALGYDSRRDKKSGTWRFLCPECLEHYRSKRSRAKRDGDSSSDSETEDEDAGEEVTSSQLRAASNASKRGRGYFPVAGAPLRPSAKALGIHFSRTFAAGTGIDKQRRGIAIRTGTSLPARGMPPPDRIPTHKAKRPAAAGSAPPSVPDKITVSLGLIYRKEGVQKTGIIGSFGALECSRTITRAELKQSMLEELRELWDRRYPGFDVDESDFTLVKFPSPVNLEKLPRFALPIQTLLEDLRTPNTITLSQKLALMVKDDVMTAAETYMVDVACGKPAKKGRRERGTPEVISVEDDDVEDNDEGGGLSTETSVSRGKKRSRDDGKDNAGDWTNAFPDPSEEIPLPRQTTQPAKNKGKAPATQQSDSRNSQTRARPEPGRREGSHTSARPRSALAPPRSSLASKISPSSAFSAARPIPGASASSRAPTPSQLNKSSHVSRPGPSWSKAHPKDSRHPPAAKAPRIDLTHDVSPSSATQLSALTWLQGDEDSSDPGAPESTPSISGSHVRRHLQPSTLKVDNLPGPRDFDKAIKHGAQANVKDLWSQRVYNARVYQLVPGTLPDIVERKGQPEHEGFTRTELSALGVLEVD</sequence>
<feature type="compositionally biased region" description="Polar residues" evidence="1">
    <location>
        <begin position="92"/>
        <end position="104"/>
    </location>
</feature>
<gene>
    <name evidence="2" type="ORF">SISSUDRAFT_1036816</name>
</gene>
<feature type="compositionally biased region" description="Acidic residues" evidence="1">
    <location>
        <begin position="328"/>
        <end position="339"/>
    </location>
</feature>
<feature type="compositionally biased region" description="Acidic residues" evidence="1">
    <location>
        <begin position="77"/>
        <end position="90"/>
    </location>
</feature>
<feature type="compositionally biased region" description="Basic and acidic residues" evidence="1">
    <location>
        <begin position="409"/>
        <end position="419"/>
    </location>
</feature>
<evidence type="ECO:0000313" key="2">
    <source>
        <dbReference type="EMBL" id="KZT33773.1"/>
    </source>
</evidence>